<dbReference type="Proteomes" id="UP000018211">
    <property type="component" value="Unassembled WGS sequence"/>
</dbReference>
<name>A0AAV2VV23_9VIBR</name>
<accession>A0AAV2VV23</accession>
<sequence>MASKLEAEFALQVRALKLPAPHREFQFHPTRKWRFDFAWPEHDLAVEVEGGGWSQGRHTRGKGFSDDLKKYSEAMRLGWLVYRCDAALIRSGEAIQVVMKLLESETKRRGNKVKSGILNFSTSGRAN</sequence>
<evidence type="ECO:0008006" key="3">
    <source>
        <dbReference type="Google" id="ProtNLM"/>
    </source>
</evidence>
<dbReference type="AlphaFoldDB" id="A0AAV2VV23"/>
<gene>
    <name evidence="1" type="ORF">VIBNISOn1_550017</name>
</gene>
<protein>
    <recommendedName>
        <fullName evidence="3">DUF559 domain-containing protein</fullName>
    </recommendedName>
</protein>
<reference evidence="1 2" key="1">
    <citation type="journal article" date="2013" name="ISME J.">
        <title>Comparative genomics of pathogenic lineages of Vibrio nigripulchritudo identifies virulence-associated traits.</title>
        <authorList>
            <person name="Goudenege D."/>
            <person name="Labreuche Y."/>
            <person name="Krin E."/>
            <person name="Ansquer D."/>
            <person name="Mangenot S."/>
            <person name="Calteau A."/>
            <person name="Medigue C."/>
            <person name="Mazel D."/>
            <person name="Polz M.F."/>
            <person name="Le Roux F."/>
        </authorList>
    </citation>
    <scope>NUCLEOTIDE SEQUENCE [LARGE SCALE GENOMIC DNA]</scope>
    <source>
        <strain evidence="1 2">SOn1</strain>
    </source>
</reference>
<dbReference type="Gene3D" id="3.40.960.10">
    <property type="entry name" value="VSR Endonuclease"/>
    <property type="match status" value="1"/>
</dbReference>
<proteinExistence type="predicted"/>
<evidence type="ECO:0000313" key="2">
    <source>
        <dbReference type="Proteomes" id="UP000018211"/>
    </source>
</evidence>
<dbReference type="EMBL" id="CAOF01000148">
    <property type="protein sequence ID" value="CCO48465.1"/>
    <property type="molecule type" value="Genomic_DNA"/>
</dbReference>
<evidence type="ECO:0000313" key="1">
    <source>
        <dbReference type="EMBL" id="CCO48465.1"/>
    </source>
</evidence>
<organism evidence="1 2">
    <name type="scientific">Vibrio nigripulchritudo SOn1</name>
    <dbReference type="NCBI Taxonomy" id="1238450"/>
    <lineage>
        <taxon>Bacteria</taxon>
        <taxon>Pseudomonadati</taxon>
        <taxon>Pseudomonadota</taxon>
        <taxon>Gammaproteobacteria</taxon>
        <taxon>Vibrionales</taxon>
        <taxon>Vibrionaceae</taxon>
        <taxon>Vibrio</taxon>
    </lineage>
</organism>
<comment type="caution">
    <text evidence="1">The sequence shown here is derived from an EMBL/GenBank/DDBJ whole genome shotgun (WGS) entry which is preliminary data.</text>
</comment>
<dbReference type="RefSeq" id="WP_022612946.1">
    <property type="nucleotide sequence ID" value="NZ_LK391965.1"/>
</dbReference>